<evidence type="ECO:0000256" key="1">
    <source>
        <dbReference type="SAM" id="MobiDB-lite"/>
    </source>
</evidence>
<feature type="compositionally biased region" description="Basic and acidic residues" evidence="1">
    <location>
        <begin position="26"/>
        <end position="39"/>
    </location>
</feature>
<name>A0A133Y2W1_9LACT</name>
<dbReference type="AlphaFoldDB" id="A0A133Y2W1"/>
<dbReference type="Proteomes" id="UP000070422">
    <property type="component" value="Unassembled WGS sequence"/>
</dbReference>
<feature type="region of interest" description="Disordered" evidence="1">
    <location>
        <begin position="13"/>
        <end position="39"/>
    </location>
</feature>
<evidence type="ECO:0000313" key="3">
    <source>
        <dbReference type="Proteomes" id="UP000070422"/>
    </source>
</evidence>
<comment type="caution">
    <text evidence="2">The sequence shown here is derived from an EMBL/GenBank/DDBJ whole genome shotgun (WGS) entry which is preliminary data.</text>
</comment>
<evidence type="ECO:0000313" key="2">
    <source>
        <dbReference type="EMBL" id="KXB37495.1"/>
    </source>
</evidence>
<organism evidence="2 3">
    <name type="scientific">Aerococcus christensenii</name>
    <dbReference type="NCBI Taxonomy" id="87541"/>
    <lineage>
        <taxon>Bacteria</taxon>
        <taxon>Bacillati</taxon>
        <taxon>Bacillota</taxon>
        <taxon>Bacilli</taxon>
        <taxon>Lactobacillales</taxon>
        <taxon>Aerococcaceae</taxon>
        <taxon>Aerococcus</taxon>
    </lineage>
</organism>
<dbReference type="EMBL" id="LSCQ01000026">
    <property type="protein sequence ID" value="KXB37495.1"/>
    <property type="molecule type" value="Genomic_DNA"/>
</dbReference>
<sequence>MKVYAAHLPLSNGGHGIIKPSKNKPKKELERVYDKINSD</sequence>
<protein>
    <submittedName>
        <fullName evidence="2">Uncharacterized protein</fullName>
    </submittedName>
</protein>
<accession>A0A133Y2W1</accession>
<proteinExistence type="predicted"/>
<gene>
    <name evidence="2" type="ORF">HMPREF3187_00570</name>
</gene>
<reference evidence="2 3" key="1">
    <citation type="submission" date="2016-01" db="EMBL/GenBank/DDBJ databases">
        <authorList>
            <person name="Oliw E.H."/>
        </authorList>
    </citation>
    <scope>NUCLEOTIDE SEQUENCE [LARGE SCALE GENOMIC DNA]</scope>
    <source>
        <strain evidence="2 3">KA00635</strain>
    </source>
</reference>